<dbReference type="Proteomes" id="UP001153269">
    <property type="component" value="Unassembled WGS sequence"/>
</dbReference>
<reference evidence="2" key="1">
    <citation type="submission" date="2020-03" db="EMBL/GenBank/DDBJ databases">
        <authorList>
            <person name="Weist P."/>
        </authorList>
    </citation>
    <scope>NUCLEOTIDE SEQUENCE</scope>
</reference>
<organism evidence="2 3">
    <name type="scientific">Pleuronectes platessa</name>
    <name type="common">European plaice</name>
    <dbReference type="NCBI Taxonomy" id="8262"/>
    <lineage>
        <taxon>Eukaryota</taxon>
        <taxon>Metazoa</taxon>
        <taxon>Chordata</taxon>
        <taxon>Craniata</taxon>
        <taxon>Vertebrata</taxon>
        <taxon>Euteleostomi</taxon>
        <taxon>Actinopterygii</taxon>
        <taxon>Neopterygii</taxon>
        <taxon>Teleostei</taxon>
        <taxon>Neoteleostei</taxon>
        <taxon>Acanthomorphata</taxon>
        <taxon>Carangaria</taxon>
        <taxon>Pleuronectiformes</taxon>
        <taxon>Pleuronectoidei</taxon>
        <taxon>Pleuronectidae</taxon>
        <taxon>Pleuronectes</taxon>
    </lineage>
</organism>
<evidence type="ECO:0000313" key="3">
    <source>
        <dbReference type="Proteomes" id="UP001153269"/>
    </source>
</evidence>
<protein>
    <submittedName>
        <fullName evidence="2">Uncharacterized protein</fullName>
    </submittedName>
</protein>
<feature type="region of interest" description="Disordered" evidence="1">
    <location>
        <begin position="56"/>
        <end position="80"/>
    </location>
</feature>
<feature type="compositionally biased region" description="Gly residues" evidence="1">
    <location>
        <begin position="63"/>
        <end position="73"/>
    </location>
</feature>
<evidence type="ECO:0000256" key="1">
    <source>
        <dbReference type="SAM" id="MobiDB-lite"/>
    </source>
</evidence>
<keyword evidence="3" id="KW-1185">Reference proteome</keyword>
<dbReference type="EMBL" id="CADEAL010001712">
    <property type="protein sequence ID" value="CAB1434915.1"/>
    <property type="molecule type" value="Genomic_DNA"/>
</dbReference>
<evidence type="ECO:0000313" key="2">
    <source>
        <dbReference type="EMBL" id="CAB1434915.1"/>
    </source>
</evidence>
<proteinExistence type="predicted"/>
<dbReference type="AlphaFoldDB" id="A0A9N7URC9"/>
<comment type="caution">
    <text evidence="2">The sequence shown here is derived from an EMBL/GenBank/DDBJ whole genome shotgun (WGS) entry which is preliminary data.</text>
</comment>
<gene>
    <name evidence="2" type="ORF">PLEPLA_LOCUS23017</name>
</gene>
<accession>A0A9N7URC9</accession>
<name>A0A9N7URC9_PLEPL</name>
<sequence length="126" mass="14014">METSRKHVLLPQLDWWADWELNTTETSQSFRAPFLLFLACRSSWCHQVFCRLGGGGGREEGEGGGSRVPGGGRLSQEVSDDAVDVTSQYRPSVAGESEPGPLVHRVEVAERRMCSVFSIDQREMEV</sequence>